<reference evidence="2 3" key="2">
    <citation type="journal article" date="2017" name="Front. Plant Sci.">
        <title>Gene Classification and Mining of Molecular Markers Useful in Red Clover (Trifolium pratense) Breeding.</title>
        <authorList>
            <person name="Istvanek J."/>
            <person name="Dluhosova J."/>
            <person name="Dluhos P."/>
            <person name="Patkova L."/>
            <person name="Nedelnik J."/>
            <person name="Repkova J."/>
        </authorList>
    </citation>
    <scope>NUCLEOTIDE SEQUENCE [LARGE SCALE GENOMIC DNA]</scope>
    <source>
        <strain evidence="3">cv. Tatra</strain>
        <tissue evidence="2">Young leaves</tissue>
    </source>
</reference>
<organism evidence="2 3">
    <name type="scientific">Trifolium pratense</name>
    <name type="common">Red clover</name>
    <dbReference type="NCBI Taxonomy" id="57577"/>
    <lineage>
        <taxon>Eukaryota</taxon>
        <taxon>Viridiplantae</taxon>
        <taxon>Streptophyta</taxon>
        <taxon>Embryophyta</taxon>
        <taxon>Tracheophyta</taxon>
        <taxon>Spermatophyta</taxon>
        <taxon>Magnoliopsida</taxon>
        <taxon>eudicotyledons</taxon>
        <taxon>Gunneridae</taxon>
        <taxon>Pentapetalae</taxon>
        <taxon>rosids</taxon>
        <taxon>fabids</taxon>
        <taxon>Fabales</taxon>
        <taxon>Fabaceae</taxon>
        <taxon>Papilionoideae</taxon>
        <taxon>50 kb inversion clade</taxon>
        <taxon>NPAAA clade</taxon>
        <taxon>Hologalegina</taxon>
        <taxon>IRL clade</taxon>
        <taxon>Trifolieae</taxon>
        <taxon>Trifolium</taxon>
    </lineage>
</organism>
<evidence type="ECO:0000256" key="1">
    <source>
        <dbReference type="SAM" id="MobiDB-lite"/>
    </source>
</evidence>
<dbReference type="AlphaFoldDB" id="A0A2K3MSS2"/>
<evidence type="ECO:0000313" key="2">
    <source>
        <dbReference type="EMBL" id="PNX93802.1"/>
    </source>
</evidence>
<evidence type="ECO:0000313" key="3">
    <source>
        <dbReference type="Proteomes" id="UP000236291"/>
    </source>
</evidence>
<reference evidence="2 3" key="1">
    <citation type="journal article" date="2014" name="Am. J. Bot.">
        <title>Genome assembly and annotation for red clover (Trifolium pratense; Fabaceae).</title>
        <authorList>
            <person name="Istvanek J."/>
            <person name="Jaros M."/>
            <person name="Krenek A."/>
            <person name="Repkova J."/>
        </authorList>
    </citation>
    <scope>NUCLEOTIDE SEQUENCE [LARGE SCALE GENOMIC DNA]</scope>
    <source>
        <strain evidence="3">cv. Tatra</strain>
        <tissue evidence="2">Young leaves</tissue>
    </source>
</reference>
<comment type="caution">
    <text evidence="2">The sequence shown here is derived from an EMBL/GenBank/DDBJ whole genome shotgun (WGS) entry which is preliminary data.</text>
</comment>
<feature type="region of interest" description="Disordered" evidence="1">
    <location>
        <begin position="1"/>
        <end position="24"/>
    </location>
</feature>
<dbReference type="Proteomes" id="UP000236291">
    <property type="component" value="Unassembled WGS sequence"/>
</dbReference>
<dbReference type="EMBL" id="ASHM01011847">
    <property type="protein sequence ID" value="PNX93802.1"/>
    <property type="molecule type" value="Genomic_DNA"/>
</dbReference>
<sequence>MENITKDTSLHSINSNKNRVPEKHPYRTRTRYHFQPPRNWMNVSPYSAGLRFSYGLPFNLFLIEHITSEMLFSQSTHPFQRISACHLFATDTLVPMEEQKQPTLEWQQCNMEAPSRPAMWSKPALSSFKCYLDYATFFDPSYFDMGICFRDSDGGTVSAHTSWFPSAATVLEEQPLLFLLVST</sequence>
<gene>
    <name evidence="2" type="ORF">L195_g016962</name>
</gene>
<name>A0A2K3MSS2_TRIPR</name>
<proteinExistence type="predicted"/>
<accession>A0A2K3MSS2</accession>
<protein>
    <submittedName>
        <fullName evidence="2">Uncharacterized protein</fullName>
    </submittedName>
</protein>